<comment type="similarity">
    <text evidence="2">Belongs to the cation diffusion facilitator (CDF) transporter (TC 2.A.4) family. SLC30A subfamily.</text>
</comment>
<keyword evidence="5 8" id="KW-1133">Transmembrane helix</keyword>
<feature type="transmembrane region" description="Helical" evidence="8">
    <location>
        <begin position="12"/>
        <end position="31"/>
    </location>
</feature>
<evidence type="ECO:0000256" key="4">
    <source>
        <dbReference type="ARBA" id="ARBA00022833"/>
    </source>
</evidence>
<organism evidence="10 11">
    <name type="scientific">Colletotrichum tofieldiae</name>
    <dbReference type="NCBI Taxonomy" id="708197"/>
    <lineage>
        <taxon>Eukaryota</taxon>
        <taxon>Fungi</taxon>
        <taxon>Dikarya</taxon>
        <taxon>Ascomycota</taxon>
        <taxon>Pezizomycotina</taxon>
        <taxon>Sordariomycetes</taxon>
        <taxon>Hypocreomycetidae</taxon>
        <taxon>Glomerellales</taxon>
        <taxon>Glomerellaceae</taxon>
        <taxon>Colletotrichum</taxon>
        <taxon>Colletotrichum spaethianum species complex</taxon>
    </lineage>
</organism>
<feature type="transmembrane region" description="Helical" evidence="8">
    <location>
        <begin position="135"/>
        <end position="156"/>
    </location>
</feature>
<keyword evidence="4" id="KW-0862">Zinc</keyword>
<proteinExistence type="inferred from homology"/>
<sequence>MMPFRVTKKQRLLATIAISGGFFVAELVVGFRTKSLALIADAFHYMNDLIGFVVALLAVIVSRTRMKTSPGDELMSAAHPQVSERRTSPRSLTFGWKRAQILGAFFNGVFLLALGVSILLQAVERFINLTHVEDPVLILIMGCIGLGLNVLVMSFLHEDHHCHNHGYETDQDEGESIEESVAAGCTFPSTKTTSDPKRAKGKHRHGGRDLGMLGVMVHVIGDAINNAGVIVAAVVIWKGNGDGRFYADPGVSLFIALTIMVSAWPLCKRAGHILMESAPSDVDLDHVRAEIIKVSACPEPFEATVEIDRHQVSGVESVAELLVWRIDQKTMLATAHVVVADDSVGSFNAKATAIGAGLRPYGIHFVALQPIHRLQIGSATPDSASRETASKVSEVPKSS</sequence>
<comment type="subcellular location">
    <subcellularLocation>
        <location evidence="1">Membrane</location>
        <topology evidence="1">Multi-pass membrane protein</topology>
    </subcellularLocation>
</comment>
<keyword evidence="11" id="KW-1185">Reference proteome</keyword>
<comment type="caution">
    <text evidence="10">The sequence shown here is derived from an EMBL/GenBank/DDBJ whole genome shotgun (WGS) entry which is preliminary data.</text>
</comment>
<dbReference type="GO" id="GO:0006882">
    <property type="term" value="P:intracellular zinc ion homeostasis"/>
    <property type="evidence" value="ECO:0007669"/>
    <property type="project" value="TreeGrafter"/>
</dbReference>
<name>A0A161W3Y7_9PEZI</name>
<dbReference type="PANTHER" id="PTHR45820">
    <property type="entry name" value="FI23527P1"/>
    <property type="match status" value="1"/>
</dbReference>
<dbReference type="Proteomes" id="UP000076552">
    <property type="component" value="Unassembled WGS sequence"/>
</dbReference>
<dbReference type="GO" id="GO:0016020">
    <property type="term" value="C:membrane"/>
    <property type="evidence" value="ECO:0007669"/>
    <property type="project" value="UniProtKB-SubCell"/>
</dbReference>
<evidence type="ECO:0000256" key="2">
    <source>
        <dbReference type="ARBA" id="ARBA00008873"/>
    </source>
</evidence>
<feature type="domain" description="Cation efflux protein transmembrane" evidence="9">
    <location>
        <begin position="13"/>
        <end position="64"/>
    </location>
</feature>
<evidence type="ECO:0000256" key="5">
    <source>
        <dbReference type="ARBA" id="ARBA00022989"/>
    </source>
</evidence>
<feature type="region of interest" description="Disordered" evidence="7">
    <location>
        <begin position="378"/>
        <end position="399"/>
    </location>
</feature>
<dbReference type="InterPro" id="IPR002524">
    <property type="entry name" value="Cation_efflux"/>
</dbReference>
<reference evidence="10 11" key="1">
    <citation type="submission" date="2015-06" db="EMBL/GenBank/DDBJ databases">
        <title>Survival trade-offs in plant roots during colonization by closely related pathogenic and mutualistic fungi.</title>
        <authorList>
            <person name="Hacquard S."/>
            <person name="Kracher B."/>
            <person name="Hiruma K."/>
            <person name="Weinman A."/>
            <person name="Muench P."/>
            <person name="Garrido Oter R."/>
            <person name="Ver Loren van Themaat E."/>
            <person name="Dallerey J.-F."/>
            <person name="Damm U."/>
            <person name="Henrissat B."/>
            <person name="Lespinet O."/>
            <person name="Thon M."/>
            <person name="Kemen E."/>
            <person name="McHardy A.C."/>
            <person name="Schulze-Lefert P."/>
            <person name="O'Connell R.J."/>
        </authorList>
    </citation>
    <scope>NUCLEOTIDE SEQUENCE [LARGE SCALE GENOMIC DNA]</scope>
    <source>
        <strain evidence="10 11">0861</strain>
    </source>
</reference>
<dbReference type="InterPro" id="IPR027469">
    <property type="entry name" value="Cation_efflux_TMD_sf"/>
</dbReference>
<dbReference type="AlphaFoldDB" id="A0A161W3Y7"/>
<evidence type="ECO:0000256" key="7">
    <source>
        <dbReference type="SAM" id="MobiDB-lite"/>
    </source>
</evidence>
<evidence type="ECO:0000313" key="10">
    <source>
        <dbReference type="EMBL" id="KZL65933.1"/>
    </source>
</evidence>
<feature type="domain" description="Cation efflux protein transmembrane" evidence="9">
    <location>
        <begin position="82"/>
        <end position="275"/>
    </location>
</feature>
<evidence type="ECO:0000256" key="1">
    <source>
        <dbReference type="ARBA" id="ARBA00004141"/>
    </source>
</evidence>
<feature type="transmembrane region" description="Helical" evidence="8">
    <location>
        <begin position="249"/>
        <end position="267"/>
    </location>
</feature>
<dbReference type="GO" id="GO:0005385">
    <property type="term" value="F:zinc ion transmembrane transporter activity"/>
    <property type="evidence" value="ECO:0007669"/>
    <property type="project" value="TreeGrafter"/>
</dbReference>
<feature type="transmembrane region" description="Helical" evidence="8">
    <location>
        <begin position="210"/>
        <end position="237"/>
    </location>
</feature>
<protein>
    <submittedName>
        <fullName evidence="10">Cation diffusion facilitator family transporter</fullName>
    </submittedName>
</protein>
<gene>
    <name evidence="10" type="ORF">CT0861_10756</name>
</gene>
<keyword evidence="3 8" id="KW-0812">Transmembrane</keyword>
<keyword evidence="6 8" id="KW-0472">Membrane</keyword>
<dbReference type="SUPFAM" id="SSF161111">
    <property type="entry name" value="Cation efflux protein transmembrane domain-like"/>
    <property type="match status" value="1"/>
</dbReference>
<evidence type="ECO:0000256" key="8">
    <source>
        <dbReference type="SAM" id="Phobius"/>
    </source>
</evidence>
<dbReference type="InterPro" id="IPR058533">
    <property type="entry name" value="Cation_efflux_TM"/>
</dbReference>
<accession>A0A161W3Y7</accession>
<evidence type="ECO:0000256" key="6">
    <source>
        <dbReference type="ARBA" id="ARBA00023136"/>
    </source>
</evidence>
<dbReference type="EMBL" id="LFIV01000195">
    <property type="protein sequence ID" value="KZL65933.1"/>
    <property type="molecule type" value="Genomic_DNA"/>
</dbReference>
<evidence type="ECO:0000313" key="11">
    <source>
        <dbReference type="Proteomes" id="UP000076552"/>
    </source>
</evidence>
<dbReference type="NCBIfam" id="TIGR01297">
    <property type="entry name" value="CDF"/>
    <property type="match status" value="1"/>
</dbReference>
<evidence type="ECO:0000256" key="3">
    <source>
        <dbReference type="ARBA" id="ARBA00022692"/>
    </source>
</evidence>
<dbReference type="Pfam" id="PF01545">
    <property type="entry name" value="Cation_efflux"/>
    <property type="match status" value="2"/>
</dbReference>
<dbReference type="STRING" id="708197.A0A161W3Y7"/>
<feature type="transmembrane region" description="Helical" evidence="8">
    <location>
        <begin position="43"/>
        <end position="61"/>
    </location>
</feature>
<dbReference type="PANTHER" id="PTHR45820:SF5">
    <property type="entry name" value="DIFFUSION FACILITATOR FAMILY METAL ION TRANSPORTER, PUTATIVE-RELATED"/>
    <property type="match status" value="1"/>
</dbReference>
<feature type="compositionally biased region" description="Polar residues" evidence="7">
    <location>
        <begin position="390"/>
        <end position="399"/>
    </location>
</feature>
<feature type="transmembrane region" description="Helical" evidence="8">
    <location>
        <begin position="101"/>
        <end position="123"/>
    </location>
</feature>
<dbReference type="Gene3D" id="1.20.1510.10">
    <property type="entry name" value="Cation efflux protein transmembrane domain"/>
    <property type="match status" value="1"/>
</dbReference>
<evidence type="ECO:0000259" key="9">
    <source>
        <dbReference type="Pfam" id="PF01545"/>
    </source>
</evidence>